<dbReference type="AlphaFoldDB" id="A0AAD9T081"/>
<dbReference type="PANTHER" id="PTHR31591">
    <property type="entry name" value="UPF0613 PROTEIN PB24D3.06C"/>
    <property type="match status" value="1"/>
</dbReference>
<dbReference type="Gene3D" id="3.40.50.1820">
    <property type="entry name" value="alpha/beta hydrolase"/>
    <property type="match status" value="1"/>
</dbReference>
<dbReference type="SUPFAM" id="SSF53474">
    <property type="entry name" value="alpha/beta-Hydrolases"/>
    <property type="match status" value="1"/>
</dbReference>
<comment type="caution">
    <text evidence="1">The sequence shown here is derived from an EMBL/GenBank/DDBJ whole genome shotgun (WGS) entry which is preliminary data.</text>
</comment>
<keyword evidence="2" id="KW-1185">Reference proteome</keyword>
<reference evidence="1" key="1">
    <citation type="submission" date="2023-06" db="EMBL/GenBank/DDBJ databases">
        <title>Draft genome of Marssonina rosae.</title>
        <authorList>
            <person name="Cheng Q."/>
        </authorList>
    </citation>
    <scope>NUCLEOTIDE SEQUENCE</scope>
    <source>
        <strain evidence="1">R4</strain>
    </source>
</reference>
<dbReference type="Proteomes" id="UP001285354">
    <property type="component" value="Unassembled WGS sequence"/>
</dbReference>
<gene>
    <name evidence="1" type="ORF">QTJ16_004166</name>
</gene>
<dbReference type="EMBL" id="JAUBYV010000005">
    <property type="protein sequence ID" value="KAK2626991.1"/>
    <property type="molecule type" value="Genomic_DNA"/>
</dbReference>
<sequence length="311" mass="33988">MTLFFMIWMSPNASQTSRLTAFEHTPIFPSSAPQNLIIFIGGLSDGLLTVPYTTPLAIALPETWTLAQVHLSSSYHGWGTSNLQRDVFELSKCVTYFRTIKSGKIVLMGHSTGCQDIIEYLTGADHSLRAKIDGGILQGPVSDRQAIVSGLDPALYIGSCAIAQGMLDIGDGDEIMPSYSMKNFFGTAPVSARRWLSLASPKHDGDDDFFSSDLSDERLMQTFGKLPEGVPVCLLHSEKDEYVDASVDKEALIKRWIEIIKEGKGSVDEINSGVVEGATHNLKGCSEEVVGRLVDRVLGFLDELEKENPVL</sequence>
<dbReference type="InterPro" id="IPR029058">
    <property type="entry name" value="AB_hydrolase_fold"/>
</dbReference>
<protein>
    <submittedName>
        <fullName evidence="1">Uncharacterized protein</fullName>
    </submittedName>
</protein>
<evidence type="ECO:0000313" key="1">
    <source>
        <dbReference type="EMBL" id="KAK2626991.1"/>
    </source>
</evidence>
<organism evidence="1 2">
    <name type="scientific">Diplocarpon rosae</name>
    <dbReference type="NCBI Taxonomy" id="946125"/>
    <lineage>
        <taxon>Eukaryota</taxon>
        <taxon>Fungi</taxon>
        <taxon>Dikarya</taxon>
        <taxon>Ascomycota</taxon>
        <taxon>Pezizomycotina</taxon>
        <taxon>Leotiomycetes</taxon>
        <taxon>Helotiales</taxon>
        <taxon>Drepanopezizaceae</taxon>
        <taxon>Diplocarpon</taxon>
    </lineage>
</organism>
<evidence type="ECO:0000313" key="2">
    <source>
        <dbReference type="Proteomes" id="UP001285354"/>
    </source>
</evidence>
<dbReference type="PANTHER" id="PTHR31591:SF7">
    <property type="entry name" value="DUF1749-DOMAIN-CONTAINING PROTEIN"/>
    <property type="match status" value="1"/>
</dbReference>
<accession>A0AAD9T081</accession>
<proteinExistence type="predicted"/>
<dbReference type="Pfam" id="PF08538">
    <property type="entry name" value="DUF1749"/>
    <property type="match status" value="1"/>
</dbReference>
<dbReference type="InterPro" id="IPR013744">
    <property type="entry name" value="SidJ"/>
</dbReference>
<name>A0AAD9T081_9HELO</name>